<keyword evidence="3" id="KW-0045">Antibiotic biosynthesis</keyword>
<dbReference type="SUPFAM" id="SSF51197">
    <property type="entry name" value="Clavaminate synthase-like"/>
    <property type="match status" value="1"/>
</dbReference>
<reference evidence="5 6" key="1">
    <citation type="submission" date="2020-03" db="EMBL/GenBank/DDBJ databases">
        <authorList>
            <person name="Zhu W."/>
        </authorList>
    </citation>
    <scope>NUCLEOTIDE SEQUENCE [LARGE SCALE GENOMIC DNA]</scope>
    <source>
        <strain evidence="5 6">323-1</strain>
    </source>
</reference>
<evidence type="ECO:0000313" key="5">
    <source>
        <dbReference type="EMBL" id="QIO07361.1"/>
    </source>
</evidence>
<dbReference type="Pfam" id="PF02668">
    <property type="entry name" value="TauD"/>
    <property type="match status" value="1"/>
</dbReference>
<accession>A0A6G8RZQ9</accession>
<organism evidence="5 6">
    <name type="scientific">Acinetobacter shaoyimingii</name>
    <dbReference type="NCBI Taxonomy" id="2715164"/>
    <lineage>
        <taxon>Bacteria</taxon>
        <taxon>Pseudomonadati</taxon>
        <taxon>Pseudomonadota</taxon>
        <taxon>Gammaproteobacteria</taxon>
        <taxon>Moraxellales</taxon>
        <taxon>Moraxellaceae</taxon>
        <taxon>Acinetobacter</taxon>
    </lineage>
</organism>
<evidence type="ECO:0000313" key="6">
    <source>
        <dbReference type="Proteomes" id="UP000502297"/>
    </source>
</evidence>
<evidence type="ECO:0000256" key="1">
    <source>
        <dbReference type="ARBA" id="ARBA00001954"/>
    </source>
</evidence>
<dbReference type="Gene3D" id="3.60.130.10">
    <property type="entry name" value="Clavaminate synthase-like"/>
    <property type="match status" value="1"/>
</dbReference>
<sequence>MQLKNQNINDFTQLFLANPNQNSYQELSEYIRNNRQQILKQLHEYGILIFRGFKIENKDNFQKIVENDLGFSPWNAFNPNLPGFIASWIRKYSENLLGAGDYRRYLGRNTVQLGPVENSVQGPHVEGGIRSERSRYIALFCQEPSHYLAETGFNNLEKVWRSFPHHLKDKYLHAWNHFYYLSGRKVNIFDKVLLKKSPFQIDVLPNKRAKLTLSPSPLVVIHPETQQQVIQPWAFAHNTNPYVYKAAQKSFADRGNIEIDSTADGMQLNWEIFNANGKSIEWTDTEKQEFFDAMYKDALLLEWEKGDFALVDNIKIAHWRMNGEQGNRKLIQIQANSFDANKYAVG</sequence>
<protein>
    <submittedName>
        <fullName evidence="5">TauD/TfdA family dioxygenase</fullName>
    </submittedName>
</protein>
<evidence type="ECO:0000256" key="2">
    <source>
        <dbReference type="ARBA" id="ARBA00023002"/>
    </source>
</evidence>
<keyword evidence="5" id="KW-0223">Dioxygenase</keyword>
<dbReference type="Proteomes" id="UP000502297">
    <property type="component" value="Chromosome"/>
</dbReference>
<name>A0A6G8RZQ9_9GAMM</name>
<dbReference type="PANTHER" id="PTHR10696">
    <property type="entry name" value="GAMMA-BUTYROBETAINE HYDROXYLASE-RELATED"/>
    <property type="match status" value="1"/>
</dbReference>
<dbReference type="GO" id="GO:0016706">
    <property type="term" value="F:2-oxoglutarate-dependent dioxygenase activity"/>
    <property type="evidence" value="ECO:0007669"/>
    <property type="project" value="UniProtKB-ARBA"/>
</dbReference>
<dbReference type="RefSeq" id="WP_166226294.1">
    <property type="nucleotide sequence ID" value="NZ_CP049801.1"/>
</dbReference>
<dbReference type="InterPro" id="IPR003819">
    <property type="entry name" value="TauD/TfdA-like"/>
</dbReference>
<keyword evidence="6" id="KW-1185">Reference proteome</keyword>
<dbReference type="InterPro" id="IPR050411">
    <property type="entry name" value="AlphaKG_dependent_hydroxylases"/>
</dbReference>
<dbReference type="AlphaFoldDB" id="A0A6G8RZQ9"/>
<feature type="domain" description="TauD/TfdA-like" evidence="4">
    <location>
        <begin position="23"/>
        <end position="331"/>
    </location>
</feature>
<gene>
    <name evidence="5" type="ORF">G8E00_16135</name>
</gene>
<dbReference type="InterPro" id="IPR042098">
    <property type="entry name" value="TauD-like_sf"/>
</dbReference>
<dbReference type="GO" id="GO:0017000">
    <property type="term" value="P:antibiotic biosynthetic process"/>
    <property type="evidence" value="ECO:0007669"/>
    <property type="project" value="UniProtKB-KW"/>
</dbReference>
<evidence type="ECO:0000259" key="4">
    <source>
        <dbReference type="Pfam" id="PF02668"/>
    </source>
</evidence>
<keyword evidence="2" id="KW-0560">Oxidoreductase</keyword>
<dbReference type="EMBL" id="CP049801">
    <property type="protein sequence ID" value="QIO07361.1"/>
    <property type="molecule type" value="Genomic_DNA"/>
</dbReference>
<dbReference type="PANTHER" id="PTHR10696:SF56">
    <property type="entry name" value="TAUD_TFDA-LIKE DOMAIN-CONTAINING PROTEIN"/>
    <property type="match status" value="1"/>
</dbReference>
<comment type="cofactor">
    <cofactor evidence="1">
        <name>Fe(2+)</name>
        <dbReference type="ChEBI" id="CHEBI:29033"/>
    </cofactor>
</comment>
<evidence type="ECO:0000256" key="3">
    <source>
        <dbReference type="ARBA" id="ARBA00023194"/>
    </source>
</evidence>
<dbReference type="KEGG" id="asha:G8E00_16135"/>
<proteinExistence type="predicted"/>